<dbReference type="InterPro" id="IPR002145">
    <property type="entry name" value="CopG"/>
</dbReference>
<gene>
    <name evidence="2" type="ORF">GALL_242890</name>
</gene>
<dbReference type="AlphaFoldDB" id="A0A1J5RDE1"/>
<accession>A0A1J5RDE1</accession>
<evidence type="ECO:0000313" key="2">
    <source>
        <dbReference type="EMBL" id="OIQ93801.1"/>
    </source>
</evidence>
<name>A0A1J5RDE1_9ZZZZ</name>
<dbReference type="EMBL" id="MLJW01000200">
    <property type="protein sequence ID" value="OIQ93801.1"/>
    <property type="molecule type" value="Genomic_DNA"/>
</dbReference>
<organism evidence="2">
    <name type="scientific">mine drainage metagenome</name>
    <dbReference type="NCBI Taxonomy" id="410659"/>
    <lineage>
        <taxon>unclassified sequences</taxon>
        <taxon>metagenomes</taxon>
        <taxon>ecological metagenomes</taxon>
    </lineage>
</organism>
<reference evidence="2" key="1">
    <citation type="submission" date="2016-10" db="EMBL/GenBank/DDBJ databases">
        <title>Sequence of Gallionella enrichment culture.</title>
        <authorList>
            <person name="Poehlein A."/>
            <person name="Muehling M."/>
            <person name="Daniel R."/>
        </authorList>
    </citation>
    <scope>NUCLEOTIDE SEQUENCE</scope>
</reference>
<sequence length="70" mass="8080">MLIPMTRSVDAEIKRVTVTLPRRQLDALQTIALREDVSVAWLVRKAVDKLLRKGPEMPVADRAQRSKRRE</sequence>
<evidence type="ECO:0000259" key="1">
    <source>
        <dbReference type="Pfam" id="PF01402"/>
    </source>
</evidence>
<protein>
    <recommendedName>
        <fullName evidence="1">Ribbon-helix-helix protein CopG domain-containing protein</fullName>
    </recommendedName>
</protein>
<comment type="caution">
    <text evidence="2">The sequence shown here is derived from an EMBL/GenBank/DDBJ whole genome shotgun (WGS) entry which is preliminary data.</text>
</comment>
<proteinExistence type="predicted"/>
<feature type="domain" description="Ribbon-helix-helix protein CopG" evidence="1">
    <location>
        <begin position="14"/>
        <end position="53"/>
    </location>
</feature>
<dbReference type="Pfam" id="PF01402">
    <property type="entry name" value="RHH_1"/>
    <property type="match status" value="1"/>
</dbReference>